<name>A0A1B6LP87_9HEMI</name>
<dbReference type="AlphaFoldDB" id="A0A1B6LP87"/>
<protein>
    <submittedName>
        <fullName evidence="2">Uncharacterized protein</fullName>
    </submittedName>
</protein>
<sequence length="114" mass="12675">MSEKPQKPNLKLSRSVKIMTFRKQPSNISCRLPTGRPPLTADGNTKVGNAQPVHTKKENIPLQRINESNRPNLMPPTSVKTSKSEVLPSSTLSDPNTSTKGTLRKIFTMFDQKC</sequence>
<accession>A0A1B6LP87</accession>
<feature type="region of interest" description="Disordered" evidence="1">
    <location>
        <begin position="27"/>
        <end position="51"/>
    </location>
</feature>
<evidence type="ECO:0000313" key="2">
    <source>
        <dbReference type="EMBL" id="JAT25503.1"/>
    </source>
</evidence>
<gene>
    <name evidence="2" type="ORF">g.5486</name>
</gene>
<feature type="region of interest" description="Disordered" evidence="1">
    <location>
        <begin position="65"/>
        <end position="100"/>
    </location>
</feature>
<reference evidence="2" key="1">
    <citation type="submission" date="2015-11" db="EMBL/GenBank/DDBJ databases">
        <title>De novo transcriptome assembly of four potential Pierce s Disease insect vectors from Arizona vineyards.</title>
        <authorList>
            <person name="Tassone E.E."/>
        </authorList>
    </citation>
    <scope>NUCLEOTIDE SEQUENCE</scope>
</reference>
<dbReference type="EMBL" id="GEBQ01014474">
    <property type="protein sequence ID" value="JAT25503.1"/>
    <property type="molecule type" value="Transcribed_RNA"/>
</dbReference>
<proteinExistence type="predicted"/>
<evidence type="ECO:0000256" key="1">
    <source>
        <dbReference type="SAM" id="MobiDB-lite"/>
    </source>
</evidence>
<feature type="compositionally biased region" description="Polar residues" evidence="1">
    <location>
        <begin position="87"/>
        <end position="100"/>
    </location>
</feature>
<organism evidence="2">
    <name type="scientific">Graphocephala atropunctata</name>
    <dbReference type="NCBI Taxonomy" id="36148"/>
    <lineage>
        <taxon>Eukaryota</taxon>
        <taxon>Metazoa</taxon>
        <taxon>Ecdysozoa</taxon>
        <taxon>Arthropoda</taxon>
        <taxon>Hexapoda</taxon>
        <taxon>Insecta</taxon>
        <taxon>Pterygota</taxon>
        <taxon>Neoptera</taxon>
        <taxon>Paraneoptera</taxon>
        <taxon>Hemiptera</taxon>
        <taxon>Auchenorrhyncha</taxon>
        <taxon>Membracoidea</taxon>
        <taxon>Cicadellidae</taxon>
        <taxon>Cicadellinae</taxon>
        <taxon>Cicadellini</taxon>
        <taxon>Graphocephala</taxon>
    </lineage>
</organism>